<dbReference type="CDD" id="cd14358">
    <property type="entry name" value="UBA_NAC_euk"/>
    <property type="match status" value="1"/>
</dbReference>
<feature type="compositionally biased region" description="Acidic residues" evidence="2">
    <location>
        <begin position="311"/>
        <end position="321"/>
    </location>
</feature>
<dbReference type="Gene3D" id="1.10.8.10">
    <property type="entry name" value="DNA helicase RuvA subunit, C-terminal domain"/>
    <property type="match status" value="1"/>
</dbReference>
<dbReference type="Pfam" id="PF19026">
    <property type="entry name" value="UBA_HYPK"/>
    <property type="match status" value="1"/>
</dbReference>
<dbReference type="STRING" id="35608.A0A2U1QGJ5"/>
<dbReference type="SMART" id="SM01407">
    <property type="entry name" value="NAC"/>
    <property type="match status" value="1"/>
</dbReference>
<sequence>MIRVRVTLILFIVLAVVKSVVLWFMVPLMMAVLWFLIVLATVGVHATSSLRPLTGITINEPGAVGVTRDNTGDVGTGNSTSPSAVVDTGIVLRLYGACIGPGSEYLFHMYMNNSRMYIDFSNSQYATSSICCRFRTHCNGAWSYFSIHRPVNLFGTCSMYVLSFGVPADYVSLGLCNRVCRRCKALFWLEERLRHGTIQSPEYHKCCMGGGGKQSRSEKKSRKAMLKLGMKAVLGVSRVTIKRTKNMMFYISKPDVFKSPNSETYVIFGEAKMEDLSSQLQAQAAQQFRMPDMSSVMAKPDASAASASQAVEEEEEVDETGVEPRDIDLVMTQAGVSRPKAVKALKTHNGDIVSAIMELTT</sequence>
<dbReference type="Proteomes" id="UP000245207">
    <property type="component" value="Unassembled WGS sequence"/>
</dbReference>
<feature type="region of interest" description="Disordered" evidence="2">
    <location>
        <begin position="299"/>
        <end position="324"/>
    </location>
</feature>
<proteinExistence type="predicted"/>
<keyword evidence="5" id="KW-1185">Reference proteome</keyword>
<dbReference type="EMBL" id="PKPP01000142">
    <property type="protein sequence ID" value="PWA97124.1"/>
    <property type="molecule type" value="Genomic_DNA"/>
</dbReference>
<dbReference type="InterPro" id="IPR016641">
    <property type="entry name" value="EGD2/NACA0like"/>
</dbReference>
<protein>
    <submittedName>
        <fullName evidence="4">Nascent polypeptide-associated complex subunit alpha-like protein 2</fullName>
    </submittedName>
</protein>
<dbReference type="FunFam" id="2.20.70.30:FF:000002">
    <property type="entry name" value="Nascent polypeptide-associated complex (NAC), alpha subunit"/>
    <property type="match status" value="1"/>
</dbReference>
<evidence type="ECO:0000313" key="5">
    <source>
        <dbReference type="Proteomes" id="UP000245207"/>
    </source>
</evidence>
<evidence type="ECO:0000259" key="3">
    <source>
        <dbReference type="PROSITE" id="PS51151"/>
    </source>
</evidence>
<name>A0A2U1QGJ5_ARTAN</name>
<dbReference type="GO" id="GO:0005854">
    <property type="term" value="C:nascent polypeptide-associated complex"/>
    <property type="evidence" value="ECO:0007669"/>
    <property type="project" value="InterPro"/>
</dbReference>
<dbReference type="CDD" id="cd22054">
    <property type="entry name" value="NAC_NACA"/>
    <property type="match status" value="1"/>
</dbReference>
<organism evidence="4 5">
    <name type="scientific">Artemisia annua</name>
    <name type="common">Sweet wormwood</name>
    <dbReference type="NCBI Taxonomy" id="35608"/>
    <lineage>
        <taxon>Eukaryota</taxon>
        <taxon>Viridiplantae</taxon>
        <taxon>Streptophyta</taxon>
        <taxon>Embryophyta</taxon>
        <taxon>Tracheophyta</taxon>
        <taxon>Spermatophyta</taxon>
        <taxon>Magnoliopsida</taxon>
        <taxon>eudicotyledons</taxon>
        <taxon>Gunneridae</taxon>
        <taxon>Pentapetalae</taxon>
        <taxon>asterids</taxon>
        <taxon>campanulids</taxon>
        <taxon>Asterales</taxon>
        <taxon>Asteraceae</taxon>
        <taxon>Asteroideae</taxon>
        <taxon>Anthemideae</taxon>
        <taxon>Artemisiinae</taxon>
        <taxon>Artemisia</taxon>
    </lineage>
</organism>
<dbReference type="Gene3D" id="2.20.70.30">
    <property type="entry name" value="Nascent polypeptide-associated complex domain"/>
    <property type="match status" value="1"/>
</dbReference>
<accession>A0A2U1QGJ5</accession>
<evidence type="ECO:0000256" key="1">
    <source>
        <dbReference type="ARBA" id="ARBA00004000"/>
    </source>
</evidence>
<dbReference type="AlphaFoldDB" id="A0A2U1QGJ5"/>
<gene>
    <name evidence="4" type="ORF">CTI12_AA032180</name>
</gene>
<dbReference type="Pfam" id="PF01849">
    <property type="entry name" value="NAC"/>
    <property type="match status" value="1"/>
</dbReference>
<dbReference type="InterPro" id="IPR038187">
    <property type="entry name" value="NAC_A/B_dom_sf"/>
</dbReference>
<evidence type="ECO:0000256" key="2">
    <source>
        <dbReference type="SAM" id="MobiDB-lite"/>
    </source>
</evidence>
<dbReference type="InterPro" id="IPR044034">
    <property type="entry name" value="NAC-like_UBA"/>
</dbReference>
<feature type="domain" description="NAC-A/B" evidence="3">
    <location>
        <begin position="215"/>
        <end position="280"/>
    </location>
</feature>
<dbReference type="PANTHER" id="PTHR21713">
    <property type="entry name" value="NASCENT POLYPEPTIDE ASSOCIATED COMPLEX ALPHA SUBUNIT-RELATED"/>
    <property type="match status" value="1"/>
</dbReference>
<dbReference type="FunFam" id="1.10.8.10:FF:000006">
    <property type="entry name" value="Putative nascent polypeptide-associated complex subunit alpha"/>
    <property type="match status" value="1"/>
</dbReference>
<comment type="caution">
    <text evidence="4">The sequence shown here is derived from an EMBL/GenBank/DDBJ whole genome shotgun (WGS) entry which is preliminary data.</text>
</comment>
<dbReference type="OrthoDB" id="3169036at2759"/>
<reference evidence="4 5" key="1">
    <citation type="journal article" date="2018" name="Mol. Plant">
        <title>The genome of Artemisia annua provides insight into the evolution of Asteraceae family and artemisinin biosynthesis.</title>
        <authorList>
            <person name="Shen Q."/>
            <person name="Zhang L."/>
            <person name="Liao Z."/>
            <person name="Wang S."/>
            <person name="Yan T."/>
            <person name="Shi P."/>
            <person name="Liu M."/>
            <person name="Fu X."/>
            <person name="Pan Q."/>
            <person name="Wang Y."/>
            <person name="Lv Z."/>
            <person name="Lu X."/>
            <person name="Zhang F."/>
            <person name="Jiang W."/>
            <person name="Ma Y."/>
            <person name="Chen M."/>
            <person name="Hao X."/>
            <person name="Li L."/>
            <person name="Tang Y."/>
            <person name="Lv G."/>
            <person name="Zhou Y."/>
            <person name="Sun X."/>
            <person name="Brodelius P.E."/>
            <person name="Rose J.K.C."/>
            <person name="Tang K."/>
        </authorList>
    </citation>
    <scope>NUCLEOTIDE SEQUENCE [LARGE SCALE GENOMIC DNA]</scope>
    <source>
        <strain evidence="5">cv. Huhao1</strain>
        <tissue evidence="4">Leaf</tissue>
    </source>
</reference>
<comment type="function">
    <text evidence="1">May promote appropriate targeting of ribosome-nascent polypeptide complexes.</text>
</comment>
<evidence type="ECO:0000313" key="4">
    <source>
        <dbReference type="EMBL" id="PWA97124.1"/>
    </source>
</evidence>
<dbReference type="PROSITE" id="PS51151">
    <property type="entry name" value="NAC_AB"/>
    <property type="match status" value="1"/>
</dbReference>
<dbReference type="InterPro" id="IPR002715">
    <property type="entry name" value="Nas_poly-pep-assoc_cplx_dom"/>
</dbReference>